<evidence type="ECO:0000313" key="3">
    <source>
        <dbReference type="Proteomes" id="UP001341840"/>
    </source>
</evidence>
<protein>
    <submittedName>
        <fullName evidence="2">Uncharacterized protein</fullName>
    </submittedName>
</protein>
<dbReference type="EMBL" id="JASCZI010241855">
    <property type="protein sequence ID" value="MED6207740.1"/>
    <property type="molecule type" value="Genomic_DNA"/>
</dbReference>
<feature type="compositionally biased region" description="Polar residues" evidence="1">
    <location>
        <begin position="33"/>
        <end position="84"/>
    </location>
</feature>
<comment type="caution">
    <text evidence="2">The sequence shown here is derived from an EMBL/GenBank/DDBJ whole genome shotgun (WGS) entry which is preliminary data.</text>
</comment>
<dbReference type="Proteomes" id="UP001341840">
    <property type="component" value="Unassembled WGS sequence"/>
</dbReference>
<organism evidence="2 3">
    <name type="scientific">Stylosanthes scabra</name>
    <dbReference type="NCBI Taxonomy" id="79078"/>
    <lineage>
        <taxon>Eukaryota</taxon>
        <taxon>Viridiplantae</taxon>
        <taxon>Streptophyta</taxon>
        <taxon>Embryophyta</taxon>
        <taxon>Tracheophyta</taxon>
        <taxon>Spermatophyta</taxon>
        <taxon>Magnoliopsida</taxon>
        <taxon>eudicotyledons</taxon>
        <taxon>Gunneridae</taxon>
        <taxon>Pentapetalae</taxon>
        <taxon>rosids</taxon>
        <taxon>fabids</taxon>
        <taxon>Fabales</taxon>
        <taxon>Fabaceae</taxon>
        <taxon>Papilionoideae</taxon>
        <taxon>50 kb inversion clade</taxon>
        <taxon>dalbergioids sensu lato</taxon>
        <taxon>Dalbergieae</taxon>
        <taxon>Pterocarpus clade</taxon>
        <taxon>Stylosanthes</taxon>
    </lineage>
</organism>
<evidence type="ECO:0000256" key="1">
    <source>
        <dbReference type="SAM" id="MobiDB-lite"/>
    </source>
</evidence>
<feature type="region of interest" description="Disordered" evidence="1">
    <location>
        <begin position="1"/>
        <end position="86"/>
    </location>
</feature>
<sequence>MVGSSSQPPPTNILGSPNPKQFRPGTGRGCVSSRPQQASSARPKTKSATQPKSKSVTQPRPRSATQPTATGPSQATSKPSSSQLVGKRPIFCVRNVNAPHVSPKKLRFETQIDMLVDNFSNQFTVL</sequence>
<reference evidence="2 3" key="1">
    <citation type="journal article" date="2023" name="Plants (Basel)">
        <title>Bridging the Gap: Combining Genomics and Transcriptomics Approaches to Understand Stylosanthes scabra, an Orphan Legume from the Brazilian Caatinga.</title>
        <authorList>
            <person name="Ferreira-Neto J.R.C."/>
            <person name="da Silva M.D."/>
            <person name="Binneck E."/>
            <person name="de Melo N.F."/>
            <person name="da Silva R.H."/>
            <person name="de Melo A.L.T.M."/>
            <person name="Pandolfi V."/>
            <person name="Bustamante F.O."/>
            <person name="Brasileiro-Vidal A.C."/>
            <person name="Benko-Iseppon A.M."/>
        </authorList>
    </citation>
    <scope>NUCLEOTIDE SEQUENCE [LARGE SCALE GENOMIC DNA]</scope>
    <source>
        <tissue evidence="2">Leaves</tissue>
    </source>
</reference>
<accession>A0ABU6YEF0</accession>
<proteinExistence type="predicted"/>
<gene>
    <name evidence="2" type="ORF">PIB30_038553</name>
</gene>
<keyword evidence="3" id="KW-1185">Reference proteome</keyword>
<evidence type="ECO:0000313" key="2">
    <source>
        <dbReference type="EMBL" id="MED6207740.1"/>
    </source>
</evidence>
<name>A0ABU6YEF0_9FABA</name>